<evidence type="ECO:0000313" key="1">
    <source>
        <dbReference type="EMBL" id="KAJ8616342.1"/>
    </source>
</evidence>
<name>A0ACC2K5R6_PERAE</name>
<keyword evidence="2" id="KW-1185">Reference proteome</keyword>
<dbReference type="EMBL" id="CM056820">
    <property type="protein sequence ID" value="KAJ8616342.1"/>
    <property type="molecule type" value="Genomic_DNA"/>
</dbReference>
<reference evidence="1 2" key="1">
    <citation type="journal article" date="2022" name="Hortic Res">
        <title>A haplotype resolved chromosomal level avocado genome allows analysis of novel avocado genes.</title>
        <authorList>
            <person name="Nath O."/>
            <person name="Fletcher S.J."/>
            <person name="Hayward A."/>
            <person name="Shaw L.M."/>
            <person name="Masouleh A.K."/>
            <person name="Furtado A."/>
            <person name="Henry R.J."/>
            <person name="Mitter N."/>
        </authorList>
    </citation>
    <scope>NUCLEOTIDE SEQUENCE [LARGE SCALE GENOMIC DNA]</scope>
    <source>
        <strain evidence="2">cv. Hass</strain>
    </source>
</reference>
<gene>
    <name evidence="1" type="ORF">MRB53_035714</name>
</gene>
<dbReference type="Proteomes" id="UP001234297">
    <property type="component" value="Chromosome 12"/>
</dbReference>
<accession>A0ACC2K5R6</accession>
<sequence length="303" mass="33156">MVRLPHLLPSLKALSISASSEMLLRSVANYSSFAKLSITGFPGLTYLPEELGPNHASLHSLEIRDCQNLMSLSIQLQNLLAVKTLIIEECANLVLSLPDGSQQQRCPLNSSCENQTFPLGDGIVSCGNFESSSSDGLQNLTSPVIKNCPNALTCPDFLEKLKSLGILKISRCSDMMNLPESMKKLASLTYLEIANCPNIMCLPESVGDLTLLRSLWIIECPGITTMPEGLQRLTNLQELYVRGCHATTARTGIRKMQSSILKSGNTELIRKSIYTLIFTLKNIESISSDVSGFTGDEATRRKI</sequence>
<comment type="caution">
    <text evidence="1">The sequence shown here is derived from an EMBL/GenBank/DDBJ whole genome shotgun (WGS) entry which is preliminary data.</text>
</comment>
<protein>
    <submittedName>
        <fullName evidence="1">Uncharacterized protein</fullName>
    </submittedName>
</protein>
<evidence type="ECO:0000313" key="2">
    <source>
        <dbReference type="Proteomes" id="UP001234297"/>
    </source>
</evidence>
<proteinExistence type="predicted"/>
<organism evidence="1 2">
    <name type="scientific">Persea americana</name>
    <name type="common">Avocado</name>
    <dbReference type="NCBI Taxonomy" id="3435"/>
    <lineage>
        <taxon>Eukaryota</taxon>
        <taxon>Viridiplantae</taxon>
        <taxon>Streptophyta</taxon>
        <taxon>Embryophyta</taxon>
        <taxon>Tracheophyta</taxon>
        <taxon>Spermatophyta</taxon>
        <taxon>Magnoliopsida</taxon>
        <taxon>Magnoliidae</taxon>
        <taxon>Laurales</taxon>
        <taxon>Lauraceae</taxon>
        <taxon>Persea</taxon>
    </lineage>
</organism>